<feature type="signal peptide" evidence="1">
    <location>
        <begin position="1"/>
        <end position="41"/>
    </location>
</feature>
<comment type="caution">
    <text evidence="3">The sequence shown here is derived from an EMBL/GenBank/DDBJ whole genome shotgun (WGS) entry which is preliminary data.</text>
</comment>
<dbReference type="InterPro" id="IPR038765">
    <property type="entry name" value="Papain-like_cys_pep_sf"/>
</dbReference>
<evidence type="ECO:0000259" key="2">
    <source>
        <dbReference type="Pfam" id="PF01841"/>
    </source>
</evidence>
<organism evidence="3 4">
    <name type="scientific">Candidatus Mediterraneibacter quadrami</name>
    <dbReference type="NCBI Taxonomy" id="2838684"/>
    <lineage>
        <taxon>Bacteria</taxon>
        <taxon>Bacillati</taxon>
        <taxon>Bacillota</taxon>
        <taxon>Clostridia</taxon>
        <taxon>Lachnospirales</taxon>
        <taxon>Lachnospiraceae</taxon>
        <taxon>Mediterraneibacter</taxon>
    </lineage>
</organism>
<dbReference type="EMBL" id="DWUU01000015">
    <property type="protein sequence ID" value="HJD41775.1"/>
    <property type="molecule type" value="Genomic_DNA"/>
</dbReference>
<feature type="chain" id="PRO_5038802565" description="Transglutaminase-like domain-containing protein" evidence="1">
    <location>
        <begin position="42"/>
        <end position="421"/>
    </location>
</feature>
<sequence>MTGHRRRRRRKTGIRRKNGCAFALVAAVILCAGAAAGIPWAVETFGGEVTEAFHENVEKAVHVLETETAAEPETAVPETEVSGGFYYQQLDEEDRLIYREMLCGLREMEETIRLDAGRDDLPEEIYEAVLYDRPELFWCLGSCQMTVYRDYTEFYPAYVCSEEERESRQKEIDASVEACLSDISSEASEYDRIRAVFEYLVNTVDYDEDAPDNQNIYSALVGKRSVCAGYSRAVQYLLERLGIECIYVVGTAQNQEAHAWNIVKCDGAYYHVDATFGDPVFLGAESGEDIPSDIIYYDYLCCTDQEIRKDHTPADDFTYPACVSDDLNYYRMDGTYFDSYDPQTILNAMNESIAAGNDTFTCKFASEEIYAQARDGLTDELFPEAARTVAQLYGMDQVKYTYMEDAAHCKMVVFWNYQQQL</sequence>
<gene>
    <name evidence="3" type="ORF">H9910_02015</name>
</gene>
<protein>
    <recommendedName>
        <fullName evidence="2">Transglutaminase-like domain-containing protein</fullName>
    </recommendedName>
</protein>
<reference evidence="3" key="2">
    <citation type="submission" date="2021-04" db="EMBL/GenBank/DDBJ databases">
        <authorList>
            <person name="Gilroy R."/>
        </authorList>
    </citation>
    <scope>NUCLEOTIDE SEQUENCE</scope>
    <source>
        <strain evidence="3">ChiBcec15-3976</strain>
    </source>
</reference>
<dbReference type="Gene3D" id="3.10.620.30">
    <property type="match status" value="1"/>
</dbReference>
<dbReference type="InterPro" id="IPR002931">
    <property type="entry name" value="Transglutaminase-like"/>
</dbReference>
<dbReference type="Pfam" id="PF01841">
    <property type="entry name" value="Transglut_core"/>
    <property type="match status" value="1"/>
</dbReference>
<name>A0A9D2U5S3_9FIRM</name>
<dbReference type="PANTHER" id="PTHR46333">
    <property type="entry name" value="CYTOKINESIS PROTEIN 3"/>
    <property type="match status" value="1"/>
</dbReference>
<dbReference type="InterPro" id="IPR052557">
    <property type="entry name" value="CAP/Cytokinesis_protein"/>
</dbReference>
<keyword evidence="1" id="KW-0732">Signal</keyword>
<dbReference type="GO" id="GO:0005737">
    <property type="term" value="C:cytoplasm"/>
    <property type="evidence" value="ECO:0007669"/>
    <property type="project" value="TreeGrafter"/>
</dbReference>
<reference evidence="3" key="1">
    <citation type="journal article" date="2021" name="PeerJ">
        <title>Extensive microbial diversity within the chicken gut microbiome revealed by metagenomics and culture.</title>
        <authorList>
            <person name="Gilroy R."/>
            <person name="Ravi A."/>
            <person name="Getino M."/>
            <person name="Pursley I."/>
            <person name="Horton D.L."/>
            <person name="Alikhan N.F."/>
            <person name="Baker D."/>
            <person name="Gharbi K."/>
            <person name="Hall N."/>
            <person name="Watson M."/>
            <person name="Adriaenssens E.M."/>
            <person name="Foster-Nyarko E."/>
            <person name="Jarju S."/>
            <person name="Secka A."/>
            <person name="Antonio M."/>
            <person name="Oren A."/>
            <person name="Chaudhuri R.R."/>
            <person name="La Ragione R."/>
            <person name="Hildebrand F."/>
            <person name="Pallen M.J."/>
        </authorList>
    </citation>
    <scope>NUCLEOTIDE SEQUENCE</scope>
    <source>
        <strain evidence="3">ChiBcec15-3976</strain>
    </source>
</reference>
<dbReference type="Proteomes" id="UP000823909">
    <property type="component" value="Unassembled WGS sequence"/>
</dbReference>
<dbReference type="PANTHER" id="PTHR46333:SF2">
    <property type="entry name" value="CYTOKINESIS PROTEIN 3"/>
    <property type="match status" value="1"/>
</dbReference>
<evidence type="ECO:0000313" key="4">
    <source>
        <dbReference type="Proteomes" id="UP000823909"/>
    </source>
</evidence>
<dbReference type="AlphaFoldDB" id="A0A9D2U5S3"/>
<accession>A0A9D2U5S3</accession>
<feature type="domain" description="Transglutaminase-like" evidence="2">
    <location>
        <begin position="184"/>
        <end position="274"/>
    </location>
</feature>
<evidence type="ECO:0000313" key="3">
    <source>
        <dbReference type="EMBL" id="HJD41775.1"/>
    </source>
</evidence>
<evidence type="ECO:0000256" key="1">
    <source>
        <dbReference type="SAM" id="SignalP"/>
    </source>
</evidence>
<dbReference type="SUPFAM" id="SSF54001">
    <property type="entry name" value="Cysteine proteinases"/>
    <property type="match status" value="1"/>
</dbReference>
<proteinExistence type="predicted"/>